<dbReference type="HOGENOM" id="CLU_983662_0_0_1"/>
<dbReference type="EMBL" id="KB730529">
    <property type="protein sequence ID" value="ENH64191.1"/>
    <property type="molecule type" value="Genomic_DNA"/>
</dbReference>
<dbReference type="AlphaFoldDB" id="N4U5X8"/>
<dbReference type="GO" id="GO:0016798">
    <property type="term" value="F:hydrolase activity, acting on glycosyl bonds"/>
    <property type="evidence" value="ECO:0007669"/>
    <property type="project" value="InterPro"/>
</dbReference>
<name>N4U5X8_FUSC1</name>
<evidence type="ECO:0000313" key="5">
    <source>
        <dbReference type="EMBL" id="ENH64191.1"/>
    </source>
</evidence>
<keyword evidence="3" id="KW-0732">Signal</keyword>
<feature type="chain" id="PRO_5004121291" description="CBM-cenC domain-containing protein" evidence="3">
    <location>
        <begin position="22"/>
        <end position="291"/>
    </location>
</feature>
<dbReference type="Pfam" id="PF02018">
    <property type="entry name" value="CBM_4_9"/>
    <property type="match status" value="1"/>
</dbReference>
<reference evidence="6" key="1">
    <citation type="submission" date="2012-09" db="EMBL/GenBank/DDBJ databases">
        <title>Genome sequencing and comparative transcriptomics of race 1 and race 4 of banana pathogen: Fusarium oxysporum f. sp. cubense.</title>
        <authorList>
            <person name="Fang X."/>
            <person name="Huang J."/>
        </authorList>
    </citation>
    <scope>NUCLEOTIDE SEQUENCE [LARGE SCALE GENOMIC DNA]</scope>
    <source>
        <strain evidence="6">race 1</strain>
    </source>
</reference>
<sequence>MRVVSTLGSLVLGAGLCAARACAPHPRPTSFSSEVDTTTSESATATSSLTSHETLSATKSETKVESSVTISTSSTEASTLISSFTTKLATTTYVTSQETETSTAVDEATSTTIGATTTTAEPPVQTANLVQNGGFEDSSIEPWEASGATPTVEALFCPEGTHCLRFTGSYDGNTATICQRVQVEQGFEYTFKANVNQNCIKSFGSAILSCDDNVNTVELLIDGVFDSGDKGIIGDSNYHEFSNTFSYVGPSIDSTDLCIIFKVNQGVYYSHYLDGISLTRGKAVPIPAETD</sequence>
<evidence type="ECO:0000256" key="2">
    <source>
        <dbReference type="SAM" id="MobiDB-lite"/>
    </source>
</evidence>
<reference evidence="6" key="2">
    <citation type="journal article" date="2014" name="PLoS ONE">
        <title>Genome and Transcriptome Analysis of the Fungal Pathogen Fusarium oxysporum f. sp. cubense Causing Banana Vascular Wilt Disease.</title>
        <authorList>
            <person name="Guo L."/>
            <person name="Han L."/>
            <person name="Yang L."/>
            <person name="Zeng H."/>
            <person name="Fan D."/>
            <person name="Zhu Y."/>
            <person name="Feng Y."/>
            <person name="Wang G."/>
            <person name="Peng C."/>
            <person name="Jiang X."/>
            <person name="Zhou D."/>
            <person name="Ni P."/>
            <person name="Liang C."/>
            <person name="Liu L."/>
            <person name="Wang J."/>
            <person name="Mao C."/>
            <person name="Fang X."/>
            <person name="Peng M."/>
            <person name="Huang J."/>
        </authorList>
    </citation>
    <scope>NUCLEOTIDE SEQUENCE [LARGE SCALE GENOMIC DNA]</scope>
    <source>
        <strain evidence="6">race 1</strain>
    </source>
</reference>
<protein>
    <recommendedName>
        <fullName evidence="4">CBM-cenC domain-containing protein</fullName>
    </recommendedName>
</protein>
<accession>N4U5X8</accession>
<feature type="signal peptide" evidence="3">
    <location>
        <begin position="1"/>
        <end position="21"/>
    </location>
</feature>
<dbReference type="OrthoDB" id="5105784at2759"/>
<evidence type="ECO:0000256" key="3">
    <source>
        <dbReference type="SAM" id="SignalP"/>
    </source>
</evidence>
<proteinExistence type="predicted"/>
<dbReference type="Gene3D" id="2.60.120.260">
    <property type="entry name" value="Galactose-binding domain-like"/>
    <property type="match status" value="1"/>
</dbReference>
<evidence type="ECO:0000259" key="4">
    <source>
        <dbReference type="Pfam" id="PF02018"/>
    </source>
</evidence>
<dbReference type="InterPro" id="IPR003305">
    <property type="entry name" value="CenC_carb-bd"/>
</dbReference>
<feature type="compositionally biased region" description="Low complexity" evidence="2">
    <location>
        <begin position="25"/>
        <end position="58"/>
    </location>
</feature>
<dbReference type="OMA" id="GDSNYHE"/>
<evidence type="ECO:0000256" key="1">
    <source>
        <dbReference type="ARBA" id="ARBA00022801"/>
    </source>
</evidence>
<feature type="region of interest" description="Disordered" evidence="2">
    <location>
        <begin position="25"/>
        <end position="60"/>
    </location>
</feature>
<organism evidence="5 6">
    <name type="scientific">Fusarium oxysporum f. sp. cubense (strain race 1)</name>
    <name type="common">Panama disease fungus</name>
    <dbReference type="NCBI Taxonomy" id="1229664"/>
    <lineage>
        <taxon>Eukaryota</taxon>
        <taxon>Fungi</taxon>
        <taxon>Dikarya</taxon>
        <taxon>Ascomycota</taxon>
        <taxon>Pezizomycotina</taxon>
        <taxon>Sordariomycetes</taxon>
        <taxon>Hypocreomycetidae</taxon>
        <taxon>Hypocreales</taxon>
        <taxon>Nectriaceae</taxon>
        <taxon>Fusarium</taxon>
        <taxon>Fusarium oxysporum species complex</taxon>
    </lineage>
</organism>
<dbReference type="VEuPathDB" id="FungiDB:FOC1_g10000403"/>
<evidence type="ECO:0000313" key="6">
    <source>
        <dbReference type="Proteomes" id="UP000016928"/>
    </source>
</evidence>
<keyword evidence="1" id="KW-0378">Hydrolase</keyword>
<dbReference type="Proteomes" id="UP000016928">
    <property type="component" value="Unassembled WGS sequence"/>
</dbReference>
<feature type="domain" description="CBM-cenC" evidence="4">
    <location>
        <begin position="127"/>
        <end position="199"/>
    </location>
</feature>
<gene>
    <name evidence="5" type="ORF">FOC1_g10000403</name>
</gene>